<dbReference type="PROSITE" id="PS01295">
    <property type="entry name" value="ISPD"/>
    <property type="match status" value="1"/>
</dbReference>
<gene>
    <name evidence="4" type="primary">CRPPA-L</name>
    <name evidence="4" type="ORF">Hamer_G000643</name>
</gene>
<dbReference type="GO" id="GO:0005829">
    <property type="term" value="C:cytosol"/>
    <property type="evidence" value="ECO:0007669"/>
    <property type="project" value="TreeGrafter"/>
</dbReference>
<dbReference type="AlphaFoldDB" id="A0A8J5NCW7"/>
<dbReference type="OrthoDB" id="414267at2759"/>
<evidence type="ECO:0000256" key="2">
    <source>
        <dbReference type="ARBA" id="ARBA00022679"/>
    </source>
</evidence>
<accession>A0A8J5NCW7</accession>
<reference evidence="4" key="1">
    <citation type="journal article" date="2021" name="Sci. Adv.">
        <title>The American lobster genome reveals insights on longevity, neural, and immune adaptations.</title>
        <authorList>
            <person name="Polinski J.M."/>
            <person name="Zimin A.V."/>
            <person name="Clark K.F."/>
            <person name="Kohn A.B."/>
            <person name="Sadowski N."/>
            <person name="Timp W."/>
            <person name="Ptitsyn A."/>
            <person name="Khanna P."/>
            <person name="Romanova D.Y."/>
            <person name="Williams P."/>
            <person name="Greenwood S.J."/>
            <person name="Moroz L.L."/>
            <person name="Walt D.R."/>
            <person name="Bodnar A.G."/>
        </authorList>
    </citation>
    <scope>NUCLEOTIDE SEQUENCE</scope>
    <source>
        <strain evidence="4">GMGI-L3</strain>
    </source>
</reference>
<keyword evidence="2" id="KW-0808">Transferase</keyword>
<organism evidence="4 5">
    <name type="scientific">Homarus americanus</name>
    <name type="common">American lobster</name>
    <dbReference type="NCBI Taxonomy" id="6706"/>
    <lineage>
        <taxon>Eukaryota</taxon>
        <taxon>Metazoa</taxon>
        <taxon>Ecdysozoa</taxon>
        <taxon>Arthropoda</taxon>
        <taxon>Crustacea</taxon>
        <taxon>Multicrustacea</taxon>
        <taxon>Malacostraca</taxon>
        <taxon>Eumalacostraca</taxon>
        <taxon>Eucarida</taxon>
        <taxon>Decapoda</taxon>
        <taxon>Pleocyemata</taxon>
        <taxon>Astacidea</taxon>
        <taxon>Nephropoidea</taxon>
        <taxon>Nephropidae</taxon>
        <taxon>Homarus</taxon>
    </lineage>
</organism>
<comment type="caution">
    <text evidence="4">The sequence shown here is derived from an EMBL/GenBank/DDBJ whole genome shotgun (WGS) entry which is preliminary data.</text>
</comment>
<evidence type="ECO:0000313" key="5">
    <source>
        <dbReference type="Proteomes" id="UP000747542"/>
    </source>
</evidence>
<keyword evidence="3 4" id="KW-0548">Nucleotidyltransferase</keyword>
<evidence type="ECO:0000256" key="1">
    <source>
        <dbReference type="ARBA" id="ARBA00009789"/>
    </source>
</evidence>
<dbReference type="InterPro" id="IPR034683">
    <property type="entry name" value="IspD/TarI"/>
</dbReference>
<dbReference type="PANTHER" id="PTHR43015:SF1">
    <property type="entry name" value="D-RIBITOL-5-PHOSPHATE CYTIDYLYLTRANSFERASE"/>
    <property type="match status" value="1"/>
</dbReference>
<evidence type="ECO:0000256" key="3">
    <source>
        <dbReference type="ARBA" id="ARBA00022695"/>
    </source>
</evidence>
<dbReference type="CDD" id="cd02516">
    <property type="entry name" value="CDP-ME_synthetase"/>
    <property type="match status" value="1"/>
</dbReference>
<dbReference type="PANTHER" id="PTHR43015">
    <property type="entry name" value="D-RIBITOL-5-PHOSPHATE CYTIDYLYLTRANSFERASE"/>
    <property type="match status" value="1"/>
</dbReference>
<keyword evidence="5" id="KW-1185">Reference proteome</keyword>
<sequence>MSQEAEMIQEDVVPQCRVAAVVPAAGCGERMAHSVPKQYLPVSGRPLVIHCLTALQEVPWVARVVVVADDLARMLGVVQQARLSKVTVIQGGGSRHRSICAGVEALAEDPPDVVVVHDGVRPLLPLTILTQVVVAAERYGVAGTVRPLVSTVVKPDPKGFLEESLTRTHYRNSEMPQAFRFDVLREAYRRCSEDELDHGTECLALAFHHAGIRAKLVPGTPHLWKVTEERDLVVARTLLPRHHRRIAVICKALTMPYTHPDKLTRDAEATIGGTSLHHGVRVELQTPISDDHSSINQTESSFAKTNYIPHTSVPLVCGSECIHVFKCLESSLRKNSQHVYLSSDFNITSTSSSTVVVVTTLGSLEEFEQCTKRIAEELNRNISSLVLIFTLRTAECNVTLPNVQILQQTLKLMFNKHMANVTVLIRFPSQNFSFQAKDSGCEKEQTISVESDITCYQGSTTELEQCDERGQLVNLVATLLDQTTRCFHGQVLVL</sequence>
<proteinExistence type="inferred from homology"/>
<comment type="similarity">
    <text evidence="1">Belongs to the IspD/TarI cytidylyltransferase family. IspD subfamily.</text>
</comment>
<dbReference type="GO" id="GO:0047349">
    <property type="term" value="F:D-ribitol-5-phosphate cytidylyltransferase activity"/>
    <property type="evidence" value="ECO:0007669"/>
    <property type="project" value="TreeGrafter"/>
</dbReference>
<dbReference type="Pfam" id="PF01128">
    <property type="entry name" value="IspD"/>
    <property type="match status" value="1"/>
</dbReference>
<dbReference type="GO" id="GO:0035269">
    <property type="term" value="P:protein O-linked glycosylation via mannose"/>
    <property type="evidence" value="ECO:0007669"/>
    <property type="project" value="TreeGrafter"/>
</dbReference>
<evidence type="ECO:0000313" key="4">
    <source>
        <dbReference type="EMBL" id="KAG7177323.1"/>
    </source>
</evidence>
<dbReference type="GO" id="GO:0008299">
    <property type="term" value="P:isoprenoid biosynthetic process"/>
    <property type="evidence" value="ECO:0007669"/>
    <property type="project" value="InterPro"/>
</dbReference>
<name>A0A8J5NCW7_HOMAM</name>
<dbReference type="Proteomes" id="UP000747542">
    <property type="component" value="Unassembled WGS sequence"/>
</dbReference>
<dbReference type="InterPro" id="IPR018294">
    <property type="entry name" value="ISPD_synthase_CS"/>
</dbReference>
<dbReference type="EMBL" id="JAHLQT010002534">
    <property type="protein sequence ID" value="KAG7177323.1"/>
    <property type="molecule type" value="Genomic_DNA"/>
</dbReference>
<protein>
    <submittedName>
        <fullName evidence="4">D-ribitol-5-phosphate cytidylyltransferase-like</fullName>
    </submittedName>
</protein>